<dbReference type="SUPFAM" id="SSF51430">
    <property type="entry name" value="NAD(P)-linked oxidoreductase"/>
    <property type="match status" value="1"/>
</dbReference>
<evidence type="ECO:0000313" key="2">
    <source>
        <dbReference type="Proteomes" id="UP001213681"/>
    </source>
</evidence>
<gene>
    <name evidence="1" type="ORF">N7458_003472</name>
</gene>
<proteinExistence type="predicted"/>
<reference evidence="1" key="2">
    <citation type="journal article" date="2023" name="IMA Fungus">
        <title>Comparative genomic study of the Penicillium genus elucidates a diverse pangenome and 15 lateral gene transfer events.</title>
        <authorList>
            <person name="Petersen C."/>
            <person name="Sorensen T."/>
            <person name="Nielsen M.R."/>
            <person name="Sondergaard T.E."/>
            <person name="Sorensen J.L."/>
            <person name="Fitzpatrick D.A."/>
            <person name="Frisvad J.C."/>
            <person name="Nielsen K.L."/>
        </authorList>
    </citation>
    <scope>NUCLEOTIDE SEQUENCE</scope>
    <source>
        <strain evidence="1">IBT 16125</strain>
    </source>
</reference>
<protein>
    <recommendedName>
        <fullName evidence="3">NADP-dependent oxidoreductase domain-containing protein</fullName>
    </recommendedName>
</protein>
<keyword evidence="2" id="KW-1185">Reference proteome</keyword>
<evidence type="ECO:0000313" key="1">
    <source>
        <dbReference type="EMBL" id="KAJ5461920.1"/>
    </source>
</evidence>
<dbReference type="Gene3D" id="3.20.20.100">
    <property type="entry name" value="NADP-dependent oxidoreductase domain"/>
    <property type="match status" value="1"/>
</dbReference>
<dbReference type="EMBL" id="JAPVEA010000002">
    <property type="protein sequence ID" value="KAJ5461920.1"/>
    <property type="molecule type" value="Genomic_DNA"/>
</dbReference>
<sequence length="159" mass="17396">MDLPKTFSMRVPRDDPSWCTQAVVNALQAGYRHLDCAWEYGPHFAAPENVCFCLDQVLNSMGLDYVDLLLIHFPEALKPQGDLSQAKNFVGATAADQKAAVDTDGNYIPDVLHGPTAMVKLNGGEGSFMQLRGPWCGPRYYQKSLKTGLQGIAAFSGTR</sequence>
<accession>A0AAD6G7R8</accession>
<comment type="caution">
    <text evidence="1">The sequence shown here is derived from an EMBL/GenBank/DDBJ whole genome shotgun (WGS) entry which is preliminary data.</text>
</comment>
<organism evidence="1 2">
    <name type="scientific">Penicillium daleae</name>
    <dbReference type="NCBI Taxonomy" id="63821"/>
    <lineage>
        <taxon>Eukaryota</taxon>
        <taxon>Fungi</taxon>
        <taxon>Dikarya</taxon>
        <taxon>Ascomycota</taxon>
        <taxon>Pezizomycotina</taxon>
        <taxon>Eurotiomycetes</taxon>
        <taxon>Eurotiomycetidae</taxon>
        <taxon>Eurotiales</taxon>
        <taxon>Aspergillaceae</taxon>
        <taxon>Penicillium</taxon>
    </lineage>
</organism>
<reference evidence="1" key="1">
    <citation type="submission" date="2022-12" db="EMBL/GenBank/DDBJ databases">
        <authorList>
            <person name="Petersen C."/>
        </authorList>
    </citation>
    <scope>NUCLEOTIDE SEQUENCE</scope>
    <source>
        <strain evidence="1">IBT 16125</strain>
    </source>
</reference>
<evidence type="ECO:0008006" key="3">
    <source>
        <dbReference type="Google" id="ProtNLM"/>
    </source>
</evidence>
<dbReference type="Proteomes" id="UP001213681">
    <property type="component" value="Unassembled WGS sequence"/>
</dbReference>
<dbReference type="InterPro" id="IPR036812">
    <property type="entry name" value="NAD(P)_OxRdtase_dom_sf"/>
</dbReference>
<dbReference type="GeneID" id="81597098"/>
<dbReference type="RefSeq" id="XP_056770962.1">
    <property type="nucleotide sequence ID" value="XM_056906855.1"/>
</dbReference>
<name>A0AAD6G7R8_9EURO</name>
<dbReference type="AlphaFoldDB" id="A0AAD6G7R8"/>